<dbReference type="AlphaFoldDB" id="A0ABD0J666"/>
<dbReference type="SMART" id="SM00703">
    <property type="entry name" value="NRF"/>
    <property type="match status" value="1"/>
</dbReference>
<feature type="transmembrane region" description="Helical" evidence="1">
    <location>
        <begin position="483"/>
        <end position="505"/>
    </location>
</feature>
<protein>
    <recommendedName>
        <fullName evidence="3">Nose resistant-to-fluoxetine protein N-terminal domain-containing protein</fullName>
    </recommendedName>
</protein>
<dbReference type="InterPro" id="IPR052728">
    <property type="entry name" value="O2_lipid_transport_reg"/>
</dbReference>
<feature type="chain" id="PRO_5044786984" description="Nose resistant-to-fluoxetine protein N-terminal domain-containing protein" evidence="2">
    <location>
        <begin position="22"/>
        <end position="519"/>
    </location>
</feature>
<proteinExistence type="predicted"/>
<comment type="caution">
    <text evidence="4">The sequence shown here is derived from an EMBL/GenBank/DDBJ whole genome shotgun (WGS) entry which is preliminary data.</text>
</comment>
<feature type="transmembrane region" description="Helical" evidence="1">
    <location>
        <begin position="419"/>
        <end position="441"/>
    </location>
</feature>
<feature type="domain" description="Nose resistant-to-fluoxetine protein N-terminal" evidence="3">
    <location>
        <begin position="31"/>
        <end position="173"/>
    </location>
</feature>
<dbReference type="Pfam" id="PF20146">
    <property type="entry name" value="NRF"/>
    <property type="match status" value="1"/>
</dbReference>
<evidence type="ECO:0000313" key="4">
    <source>
        <dbReference type="EMBL" id="KAK7462654.1"/>
    </source>
</evidence>
<evidence type="ECO:0000259" key="3">
    <source>
        <dbReference type="SMART" id="SM00703"/>
    </source>
</evidence>
<dbReference type="PANTHER" id="PTHR11161:SF69">
    <property type="entry name" value="NOSE RESISTANT TO FLUOXETINE PROTEIN 6-LIKE PROTEIN"/>
    <property type="match status" value="1"/>
</dbReference>
<feature type="transmembrane region" description="Helical" evidence="1">
    <location>
        <begin position="382"/>
        <end position="399"/>
    </location>
</feature>
<keyword evidence="5" id="KW-1185">Reference proteome</keyword>
<evidence type="ECO:0000256" key="2">
    <source>
        <dbReference type="SAM" id="SignalP"/>
    </source>
</evidence>
<keyword evidence="1" id="KW-0812">Transmembrane</keyword>
<keyword evidence="1" id="KW-1133">Transmembrane helix</keyword>
<accession>A0ABD0J666</accession>
<keyword evidence="1" id="KW-0472">Membrane</keyword>
<feature type="transmembrane region" description="Helical" evidence="1">
    <location>
        <begin position="308"/>
        <end position="328"/>
    </location>
</feature>
<organism evidence="4 5">
    <name type="scientific">Batillaria attramentaria</name>
    <dbReference type="NCBI Taxonomy" id="370345"/>
    <lineage>
        <taxon>Eukaryota</taxon>
        <taxon>Metazoa</taxon>
        <taxon>Spiralia</taxon>
        <taxon>Lophotrochozoa</taxon>
        <taxon>Mollusca</taxon>
        <taxon>Gastropoda</taxon>
        <taxon>Caenogastropoda</taxon>
        <taxon>Sorbeoconcha</taxon>
        <taxon>Cerithioidea</taxon>
        <taxon>Batillariidae</taxon>
        <taxon>Batillaria</taxon>
    </lineage>
</organism>
<dbReference type="PANTHER" id="PTHR11161">
    <property type="entry name" value="O-ACYLTRANSFERASE"/>
    <property type="match status" value="1"/>
</dbReference>
<evidence type="ECO:0000313" key="5">
    <source>
        <dbReference type="Proteomes" id="UP001519460"/>
    </source>
</evidence>
<name>A0ABD0J666_9CAEN</name>
<evidence type="ECO:0000256" key="1">
    <source>
        <dbReference type="SAM" id="Phobius"/>
    </source>
</evidence>
<feature type="transmembrane region" description="Helical" evidence="1">
    <location>
        <begin position="453"/>
        <end position="471"/>
    </location>
</feature>
<dbReference type="Proteomes" id="UP001519460">
    <property type="component" value="Unassembled WGS sequence"/>
</dbReference>
<dbReference type="InterPro" id="IPR006621">
    <property type="entry name" value="Nose-resist-to-fluoxetine_N"/>
</dbReference>
<keyword evidence="2" id="KW-0732">Signal</keyword>
<dbReference type="EMBL" id="JACVVK020000611">
    <property type="protein sequence ID" value="KAK7462654.1"/>
    <property type="molecule type" value="Genomic_DNA"/>
</dbReference>
<reference evidence="4 5" key="1">
    <citation type="journal article" date="2023" name="Sci. Data">
        <title>Genome assembly of the Korean intertidal mud-creeper Batillaria attramentaria.</title>
        <authorList>
            <person name="Patra A.K."/>
            <person name="Ho P.T."/>
            <person name="Jun S."/>
            <person name="Lee S.J."/>
            <person name="Kim Y."/>
            <person name="Won Y.J."/>
        </authorList>
    </citation>
    <scope>NUCLEOTIDE SEQUENCE [LARGE SCALE GENOMIC DNA]</scope>
    <source>
        <strain evidence="4">Wonlab-2016</strain>
    </source>
</reference>
<gene>
    <name evidence="4" type="ORF">BaRGS_00038305</name>
</gene>
<sequence length="519" mass="58301">MPLSSVTLVIVLVAVPTRVSGSPSNGRPAISATCASQTDQLRAATTKKEEWAMKILDAYGKPGPGIQQQRLHWLGSYDECRAVRSPSISTPSGNHTSPWGGQYCLASLSLYPVNGVPGLSEAAVILALIGVEDVQCRPREIKLSTGAQIVLALLALLAIVVGGATVYDVYVTNFIRFTDTRRGQGHGQGSREELTCLHGIRVLSILWIMLGHTHFYATQVPKLENRRGFLNFLRYYLHRLWRLTPVYMLWLAIAATLSPHFGDGPLWPEEGVAESCHTTWWTNMLYINNFVRTDKLCLPWTWYLANDVQFYAVAPIFVFFLHLGGGRFDFMDEYYIKPYCRAAPYFLGLLTGYVLHRNRCELELTKFAYYKLYRLEFGTHQAIATACCLAVVFGTTGFASDDASQSTTSFYISMNHVVWGMGVAWLLFVCCTNNAGLANRLFSRRGWLIPSRLTYCVFLVHPVVIMVYYMSVRAPFFFSKFNIAFAYIGNVVLSYACAFLLHIGFEAPMMALERTVFKQ</sequence>
<feature type="transmembrane region" description="Helical" evidence="1">
    <location>
        <begin position="149"/>
        <end position="171"/>
    </location>
</feature>
<feature type="signal peptide" evidence="2">
    <location>
        <begin position="1"/>
        <end position="21"/>
    </location>
</feature>